<dbReference type="OrthoDB" id="5244857at2759"/>
<dbReference type="VEuPathDB" id="FungiDB:PODANS_5_12750"/>
<reference evidence="2" key="4">
    <citation type="submission" date="2015-04" db="EMBL/GenBank/DDBJ databases">
        <title>Maintaining two mating types: Structure of the mating type locus and its role in heterokaryosis in Podospora anserina.</title>
        <authorList>
            <person name="Grognet P."/>
            <person name="Bidard F."/>
            <person name="Kuchly C."/>
            <person name="Chan Ho Tong L."/>
            <person name="Coppin E."/>
            <person name="Ait Benkhali J."/>
            <person name="Couloux A."/>
            <person name="Wincker P."/>
            <person name="Debuchy R."/>
            <person name="Silar P."/>
        </authorList>
    </citation>
    <scope>NUCLEOTIDE SEQUENCE</scope>
</reference>
<dbReference type="Proteomes" id="UP000001197">
    <property type="component" value="Chromosome 5"/>
</dbReference>
<gene>
    <name evidence="1" type="ORF">PODANS_5_12750</name>
</gene>
<reference evidence="1" key="2">
    <citation type="submission" date="2008-07" db="EMBL/GenBank/DDBJ databases">
        <authorList>
            <person name="Genoscope - CEA"/>
        </authorList>
    </citation>
    <scope>NUCLEOTIDE SEQUENCE</scope>
    <source>
        <strain evidence="1">S mat+</strain>
    </source>
</reference>
<evidence type="ECO:0000313" key="1">
    <source>
        <dbReference type="EMBL" id="CAP62189.1"/>
    </source>
</evidence>
<dbReference type="EMBL" id="CU633459">
    <property type="protein sequence ID" value="CAP62189.1"/>
    <property type="molecule type" value="Genomic_DNA"/>
</dbReference>
<evidence type="ECO:0000313" key="3">
    <source>
        <dbReference type="Proteomes" id="UP000001197"/>
    </source>
</evidence>
<evidence type="ECO:0000313" key="2">
    <source>
        <dbReference type="EMBL" id="CDP29259.1"/>
    </source>
</evidence>
<keyword evidence="3" id="KW-1185">Reference proteome</keyword>
<organism evidence="1">
    <name type="scientific">Podospora anserina (strain S / ATCC MYA-4624 / DSM 980 / FGSC 10383)</name>
    <name type="common">Pleurage anserina</name>
    <dbReference type="NCBI Taxonomy" id="515849"/>
    <lineage>
        <taxon>Eukaryota</taxon>
        <taxon>Fungi</taxon>
        <taxon>Dikarya</taxon>
        <taxon>Ascomycota</taxon>
        <taxon>Pezizomycotina</taxon>
        <taxon>Sordariomycetes</taxon>
        <taxon>Sordariomycetidae</taxon>
        <taxon>Sordariales</taxon>
        <taxon>Podosporaceae</taxon>
        <taxon>Podospora</taxon>
        <taxon>Podospora anserina</taxon>
    </lineage>
</organism>
<reference evidence="1 3" key="1">
    <citation type="journal article" date="2008" name="Genome Biol.">
        <title>The genome sequence of the model ascomycete fungus Podospora anserina.</title>
        <authorList>
            <person name="Espagne E."/>
            <person name="Lespinet O."/>
            <person name="Malagnac F."/>
            <person name="Da Silva C."/>
            <person name="Jaillon O."/>
            <person name="Porcel B.M."/>
            <person name="Couloux A."/>
            <person name="Aury J.-M."/>
            <person name="Segurens B."/>
            <person name="Poulain J."/>
            <person name="Anthouard V."/>
            <person name="Grossetete S."/>
            <person name="Khalili H."/>
            <person name="Coppin E."/>
            <person name="Dequard-Chablat M."/>
            <person name="Picard M."/>
            <person name="Contamine V."/>
            <person name="Arnaise S."/>
            <person name="Bourdais A."/>
            <person name="Berteaux-Lecellier V."/>
            <person name="Gautheret D."/>
            <person name="de Vries R.P."/>
            <person name="Battaglia E."/>
            <person name="Coutinho P.M."/>
            <person name="Danchin E.G.J."/>
            <person name="Henrissat B."/>
            <person name="El Khoury R."/>
            <person name="Sainsard-Chanet A."/>
            <person name="Boivin A."/>
            <person name="Pinan-Lucarre B."/>
            <person name="Sellem C.H."/>
            <person name="Debuchy R."/>
            <person name="Wincker P."/>
            <person name="Weissenbach J."/>
            <person name="Silar P."/>
        </authorList>
    </citation>
    <scope>NUCLEOTIDE SEQUENCE [LARGE SCALE GENOMIC DNA]</scope>
    <source>
        <strain evidence="3">S / ATCC MYA-4624 / DSM 980 / FGSC 10383</strain>
        <strain evidence="1">S mat+</strain>
    </source>
</reference>
<dbReference type="RefSeq" id="XP_001904409.1">
    <property type="nucleotide sequence ID" value="XM_001904374.1"/>
</dbReference>
<dbReference type="KEGG" id="pan:PODANSg1429"/>
<reference evidence="3" key="3">
    <citation type="journal article" date="2014" name="Genetics">
        <title>Maintaining two mating types: Structure of the mating type locus and its role in heterokaryosis in Podospora anserina.</title>
        <authorList>
            <person name="Grognet P."/>
            <person name="Bidard F."/>
            <person name="Kuchly C."/>
            <person name="Tong L.C.H."/>
            <person name="Coppin E."/>
            <person name="Benkhali J.A."/>
            <person name="Couloux A."/>
            <person name="Wincker P."/>
            <person name="Debuchy R."/>
            <person name="Silar P."/>
        </authorList>
    </citation>
    <scope>GENOME REANNOTATION</scope>
    <source>
        <strain evidence="3">S / ATCC MYA-4624 / DSM 980 / FGSC 10383</strain>
    </source>
</reference>
<dbReference type="GeneID" id="6188518"/>
<sequence length="41" mass="4476">MSSIQSLPQSPMLDLVVSYDVDGNEYVVSMGFNLGHNLGNF</sequence>
<accession>B2AFH0</accession>
<dbReference type="HOGENOM" id="CLU_3279706_0_0_1"/>
<proteinExistence type="predicted"/>
<name>B2AFH0_PODAN</name>
<dbReference type="EMBL" id="FO904940">
    <property type="protein sequence ID" value="CDP29259.1"/>
    <property type="molecule type" value="Genomic_DNA"/>
</dbReference>
<protein>
    <submittedName>
        <fullName evidence="1">Podospora anserina S mat+ genomic DNA chromosome 5, supercontig 3</fullName>
    </submittedName>
</protein>
<dbReference type="AlphaFoldDB" id="B2AFH0"/>